<evidence type="ECO:0000313" key="1">
    <source>
        <dbReference type="EMBL" id="KKM82913.1"/>
    </source>
</evidence>
<name>A0A0F9KLU7_9ZZZZ</name>
<organism evidence="1">
    <name type="scientific">marine sediment metagenome</name>
    <dbReference type="NCBI Taxonomy" id="412755"/>
    <lineage>
        <taxon>unclassified sequences</taxon>
        <taxon>metagenomes</taxon>
        <taxon>ecological metagenomes</taxon>
    </lineage>
</organism>
<accession>A0A0F9KLU7</accession>
<comment type="caution">
    <text evidence="1">The sequence shown here is derived from an EMBL/GenBank/DDBJ whole genome shotgun (WGS) entry which is preliminary data.</text>
</comment>
<gene>
    <name evidence="1" type="ORF">LCGC14_1314700</name>
</gene>
<sequence>MSGENVNSELERGSVGLGIRAAKIRLKAANFTDSGTTGSYTWTDALPAGAFYIGAQCIVHTGFLEDTSAVMTIGKSSGEDEFSNGSSVDLFTGGETKVIVEGEDFGEAVTAVDTVYLQITTDSNYTLVYAGSGDVTVKLFYLSTVEEYD</sequence>
<dbReference type="EMBL" id="LAZR01007792">
    <property type="protein sequence ID" value="KKM82913.1"/>
    <property type="molecule type" value="Genomic_DNA"/>
</dbReference>
<protein>
    <submittedName>
        <fullName evidence="1">Uncharacterized protein</fullName>
    </submittedName>
</protein>
<proteinExistence type="predicted"/>
<reference evidence="1" key="1">
    <citation type="journal article" date="2015" name="Nature">
        <title>Complex archaea that bridge the gap between prokaryotes and eukaryotes.</title>
        <authorList>
            <person name="Spang A."/>
            <person name="Saw J.H."/>
            <person name="Jorgensen S.L."/>
            <person name="Zaremba-Niedzwiedzka K."/>
            <person name="Martijn J."/>
            <person name="Lind A.E."/>
            <person name="van Eijk R."/>
            <person name="Schleper C."/>
            <person name="Guy L."/>
            <person name="Ettema T.J."/>
        </authorList>
    </citation>
    <scope>NUCLEOTIDE SEQUENCE</scope>
</reference>
<dbReference type="AlphaFoldDB" id="A0A0F9KLU7"/>